<organism evidence="3 4">
    <name type="scientific">Ostreococcus lucimarinus (strain CCE9901)</name>
    <dbReference type="NCBI Taxonomy" id="436017"/>
    <lineage>
        <taxon>Eukaryota</taxon>
        <taxon>Viridiplantae</taxon>
        <taxon>Chlorophyta</taxon>
        <taxon>Mamiellophyceae</taxon>
        <taxon>Mamiellales</taxon>
        <taxon>Bathycoccaceae</taxon>
        <taxon>Ostreococcus</taxon>
    </lineage>
</organism>
<evidence type="ECO:0000256" key="1">
    <source>
        <dbReference type="SAM" id="Coils"/>
    </source>
</evidence>
<dbReference type="RefSeq" id="XP_001421074.1">
    <property type="nucleotide sequence ID" value="XM_001421037.1"/>
</dbReference>
<feature type="compositionally biased region" description="Acidic residues" evidence="2">
    <location>
        <begin position="216"/>
        <end position="238"/>
    </location>
</feature>
<evidence type="ECO:0000256" key="2">
    <source>
        <dbReference type="SAM" id="MobiDB-lite"/>
    </source>
</evidence>
<name>A4S6D4_OSTLU</name>
<protein>
    <submittedName>
        <fullName evidence="3">Uncharacterized protein</fullName>
    </submittedName>
</protein>
<proteinExistence type="predicted"/>
<dbReference type="OrthoDB" id="10674463at2759"/>
<evidence type="ECO:0000313" key="4">
    <source>
        <dbReference type="Proteomes" id="UP000001568"/>
    </source>
</evidence>
<dbReference type="HOGENOM" id="CLU_1028153_0_0_1"/>
<dbReference type="EMBL" id="CP000593">
    <property type="protein sequence ID" value="ABO99367.1"/>
    <property type="molecule type" value="Genomic_DNA"/>
</dbReference>
<feature type="coiled-coil region" evidence="1">
    <location>
        <begin position="64"/>
        <end position="112"/>
    </location>
</feature>
<dbReference type="GeneID" id="5005032"/>
<keyword evidence="4" id="KW-1185">Reference proteome</keyword>
<reference evidence="3 4" key="1">
    <citation type="journal article" date="2007" name="Proc. Natl. Acad. Sci. U.S.A.">
        <title>The tiny eukaryote Ostreococcus provides genomic insights into the paradox of plankton speciation.</title>
        <authorList>
            <person name="Palenik B."/>
            <person name="Grimwood J."/>
            <person name="Aerts A."/>
            <person name="Rouze P."/>
            <person name="Salamov A."/>
            <person name="Putnam N."/>
            <person name="Dupont C."/>
            <person name="Jorgensen R."/>
            <person name="Derelle E."/>
            <person name="Rombauts S."/>
            <person name="Zhou K."/>
            <person name="Otillar R."/>
            <person name="Merchant S.S."/>
            <person name="Podell S."/>
            <person name="Gaasterland T."/>
            <person name="Napoli C."/>
            <person name="Gendler K."/>
            <person name="Manuell A."/>
            <person name="Tai V."/>
            <person name="Vallon O."/>
            <person name="Piganeau G."/>
            <person name="Jancek S."/>
            <person name="Heijde M."/>
            <person name="Jabbari K."/>
            <person name="Bowler C."/>
            <person name="Lohr M."/>
            <person name="Robbens S."/>
            <person name="Werner G."/>
            <person name="Dubchak I."/>
            <person name="Pazour G.J."/>
            <person name="Ren Q."/>
            <person name="Paulsen I."/>
            <person name="Delwiche C."/>
            <person name="Schmutz J."/>
            <person name="Rokhsar D."/>
            <person name="Van de Peer Y."/>
            <person name="Moreau H."/>
            <person name="Grigoriev I.V."/>
        </authorList>
    </citation>
    <scope>NUCLEOTIDE SEQUENCE [LARGE SCALE GENOMIC DNA]</scope>
    <source>
        <strain evidence="3 4">CCE9901</strain>
    </source>
</reference>
<gene>
    <name evidence="3" type="ORF">OSTLU_93591</name>
</gene>
<accession>A4S6D4</accession>
<dbReference type="Proteomes" id="UP000001568">
    <property type="component" value="Chromosome 13"/>
</dbReference>
<dbReference type="AlphaFoldDB" id="A4S6D4"/>
<dbReference type="KEGG" id="olu:OSTLU_93591"/>
<feature type="non-terminal residue" evidence="3">
    <location>
        <position position="1"/>
    </location>
</feature>
<feature type="region of interest" description="Disordered" evidence="2">
    <location>
        <begin position="1"/>
        <end position="23"/>
    </location>
</feature>
<evidence type="ECO:0000313" key="3">
    <source>
        <dbReference type="EMBL" id="ABO99367.1"/>
    </source>
</evidence>
<keyword evidence="1" id="KW-0175">Coiled coil</keyword>
<feature type="region of interest" description="Disordered" evidence="2">
    <location>
        <begin position="213"/>
        <end position="271"/>
    </location>
</feature>
<sequence>LRESEAALEERADELRRSREKENALSVALSDAEAQLVESRKNVDLIVARADKASQIFTENAAALRLADARAATAELEVNVAEERVKTLEENLDAIAAERDELQRELDAQKQQQHQLRPISPVVASSPSAAVSASPSKPAASIDVIEALEHERRARALFQSDARYWRERYEAIAATSSAVLTPLSAFAPQTARRPNTPGNALALAAGLPPSPVVLDADADADPDVEDIDEERPDAENTENEPIPRAKAKPMTSIDSPAPPTRARRSLTAYFQ</sequence>